<dbReference type="InterPro" id="IPR034164">
    <property type="entry name" value="Pepsin-like_dom"/>
</dbReference>
<dbReference type="Gene3D" id="2.40.70.10">
    <property type="entry name" value="Acid Proteases"/>
    <property type="match status" value="2"/>
</dbReference>
<evidence type="ECO:0000256" key="1">
    <source>
        <dbReference type="ARBA" id="ARBA00007447"/>
    </source>
</evidence>
<evidence type="ECO:0000313" key="8">
    <source>
        <dbReference type="Proteomes" id="UP001176517"/>
    </source>
</evidence>
<keyword evidence="2 3" id="KW-0064">Aspartyl protease</keyword>
<feature type="region of interest" description="Disordered" evidence="4">
    <location>
        <begin position="72"/>
        <end position="102"/>
    </location>
</feature>
<evidence type="ECO:0000256" key="5">
    <source>
        <dbReference type="SAM" id="SignalP"/>
    </source>
</evidence>
<proteinExistence type="inferred from homology"/>
<dbReference type="EMBL" id="JAPDMZ010000127">
    <property type="protein sequence ID" value="KAK0548817.1"/>
    <property type="molecule type" value="Genomic_DNA"/>
</dbReference>
<dbReference type="GO" id="GO:0006508">
    <property type="term" value="P:proteolysis"/>
    <property type="evidence" value="ECO:0007669"/>
    <property type="project" value="UniProtKB-KW"/>
</dbReference>
<dbReference type="InterPro" id="IPR001969">
    <property type="entry name" value="Aspartic_peptidase_AS"/>
</dbReference>
<keyword evidence="8" id="KW-1185">Reference proteome</keyword>
<dbReference type="Pfam" id="PF00026">
    <property type="entry name" value="Asp"/>
    <property type="match status" value="1"/>
</dbReference>
<evidence type="ECO:0000259" key="6">
    <source>
        <dbReference type="PROSITE" id="PS51767"/>
    </source>
</evidence>
<organism evidence="7 8">
    <name type="scientific">Tilletia horrida</name>
    <dbReference type="NCBI Taxonomy" id="155126"/>
    <lineage>
        <taxon>Eukaryota</taxon>
        <taxon>Fungi</taxon>
        <taxon>Dikarya</taxon>
        <taxon>Basidiomycota</taxon>
        <taxon>Ustilaginomycotina</taxon>
        <taxon>Exobasidiomycetes</taxon>
        <taxon>Tilletiales</taxon>
        <taxon>Tilletiaceae</taxon>
        <taxon>Tilletia</taxon>
    </lineage>
</organism>
<dbReference type="PROSITE" id="PS51767">
    <property type="entry name" value="PEPTIDASE_A1"/>
    <property type="match status" value="1"/>
</dbReference>
<accession>A0AAN6GNH1</accession>
<dbReference type="PANTHER" id="PTHR47966">
    <property type="entry name" value="BETA-SITE APP-CLEAVING ENZYME, ISOFORM A-RELATED"/>
    <property type="match status" value="1"/>
</dbReference>
<dbReference type="InterPro" id="IPR033121">
    <property type="entry name" value="PEPTIDASE_A1"/>
</dbReference>
<dbReference type="PANTHER" id="PTHR47966:SF57">
    <property type="entry name" value="PEPTIDASE A1 DOMAIN-CONTAINING PROTEIN"/>
    <property type="match status" value="1"/>
</dbReference>
<comment type="caution">
    <text evidence="7">The sequence shown here is derived from an EMBL/GenBank/DDBJ whole genome shotgun (WGS) entry which is preliminary data.</text>
</comment>
<name>A0AAN6GNH1_9BASI</name>
<dbReference type="PRINTS" id="PR00792">
    <property type="entry name" value="PEPSIN"/>
</dbReference>
<dbReference type="InterPro" id="IPR001461">
    <property type="entry name" value="Aspartic_peptidase_A1"/>
</dbReference>
<feature type="domain" description="Peptidase A1" evidence="6">
    <location>
        <begin position="108"/>
        <end position="390"/>
    </location>
</feature>
<evidence type="ECO:0000313" key="7">
    <source>
        <dbReference type="EMBL" id="KAK0548817.1"/>
    </source>
</evidence>
<dbReference type="GO" id="GO:0004190">
    <property type="term" value="F:aspartic-type endopeptidase activity"/>
    <property type="evidence" value="ECO:0007669"/>
    <property type="project" value="UniProtKB-KW"/>
</dbReference>
<dbReference type="AlphaFoldDB" id="A0AAN6GNH1"/>
<feature type="chain" id="PRO_5043043695" description="Peptidase A1 domain-containing protein" evidence="5">
    <location>
        <begin position="20"/>
        <end position="393"/>
    </location>
</feature>
<reference evidence="7" key="1">
    <citation type="journal article" date="2023" name="PhytoFront">
        <title>Draft Genome Resources of Seven Strains of Tilletia horrida, Causal Agent of Kernel Smut of Rice.</title>
        <authorList>
            <person name="Khanal S."/>
            <person name="Antony Babu S."/>
            <person name="Zhou X.G."/>
        </authorList>
    </citation>
    <scope>NUCLEOTIDE SEQUENCE</scope>
    <source>
        <strain evidence="7">TX6</strain>
    </source>
</reference>
<dbReference type="Proteomes" id="UP001176517">
    <property type="component" value="Unassembled WGS sequence"/>
</dbReference>
<dbReference type="PROSITE" id="PS00141">
    <property type="entry name" value="ASP_PROTEASE"/>
    <property type="match status" value="1"/>
</dbReference>
<dbReference type="SUPFAM" id="SSF50630">
    <property type="entry name" value="Acid proteases"/>
    <property type="match status" value="1"/>
</dbReference>
<evidence type="ECO:0000256" key="2">
    <source>
        <dbReference type="ARBA" id="ARBA00022750"/>
    </source>
</evidence>
<keyword evidence="5" id="KW-0732">Signal</keyword>
<dbReference type="InterPro" id="IPR021109">
    <property type="entry name" value="Peptidase_aspartic_dom_sf"/>
</dbReference>
<feature type="signal peptide" evidence="5">
    <location>
        <begin position="1"/>
        <end position="19"/>
    </location>
</feature>
<keyword evidence="3" id="KW-0378">Hydrolase</keyword>
<gene>
    <name evidence="7" type="ORF">OC846_004329</name>
</gene>
<protein>
    <recommendedName>
        <fullName evidence="6">Peptidase A1 domain-containing protein</fullName>
    </recommendedName>
</protein>
<comment type="similarity">
    <text evidence="1 3">Belongs to the peptidase A1 family.</text>
</comment>
<dbReference type="CDD" id="cd05471">
    <property type="entry name" value="pepsin_like"/>
    <property type="match status" value="1"/>
</dbReference>
<evidence type="ECO:0000256" key="4">
    <source>
        <dbReference type="SAM" id="MobiDB-lite"/>
    </source>
</evidence>
<keyword evidence="3" id="KW-0645">Protease</keyword>
<evidence type="ECO:0000256" key="3">
    <source>
        <dbReference type="RuleBase" id="RU000454"/>
    </source>
</evidence>
<sequence length="393" mass="40163">MQLTTSIVAGIIAASMVAAAPVEAPKKVVSVPMSRRAGGSLKHPDGKVNFQAVDQHLAGLRAKYSRNLKAVQKNTGKPHPLASKSATAPAKRGVGNNPLTSQENNALWTGPISFGGQQMTVDFDTGSADCLVGPGAYSPGYSAQDTGKQFSTSYGDGTTASGEVYLDTLSIAGLSADSAAIGLAQQTFLQSGENSDGICGMSLPALATFDQPPYFYSLKNAGAVDSGVFAFALSSGSSTLTLGGLDSDLYSGDVVYSGLSSSQGFWQISGTGAGYSSDGFIIDSGTSLIVAPVNVAEQMFSNLGANPTTQQGTTYGSYDCNNPPNVEFEFGGKTISLTSSAVTIGANGDGTCLLSIVGQDIGIDGVVTGDPLFESSYIAFNTDDNSVGFADRT</sequence>